<proteinExistence type="predicted"/>
<name>E2SAD1_9ACTN</name>
<organism evidence="1 2">
    <name type="scientific">Aeromicrobium marinum DSM 15272</name>
    <dbReference type="NCBI Taxonomy" id="585531"/>
    <lineage>
        <taxon>Bacteria</taxon>
        <taxon>Bacillati</taxon>
        <taxon>Actinomycetota</taxon>
        <taxon>Actinomycetes</taxon>
        <taxon>Propionibacteriales</taxon>
        <taxon>Nocardioidaceae</taxon>
        <taxon>Aeromicrobium</taxon>
    </lineage>
</organism>
<dbReference type="InterPro" id="IPR025447">
    <property type="entry name" value="DUF4192"/>
</dbReference>
<dbReference type="STRING" id="585531.HMPREF0063_10921"/>
<dbReference type="Pfam" id="PF13830">
    <property type="entry name" value="DUF4192"/>
    <property type="match status" value="1"/>
</dbReference>
<dbReference type="EMBL" id="ACLF03000003">
    <property type="protein sequence ID" value="EFQ84205.1"/>
    <property type="molecule type" value="Genomic_DNA"/>
</dbReference>
<dbReference type="AlphaFoldDB" id="E2SAD1"/>
<dbReference type="Proteomes" id="UP000003111">
    <property type="component" value="Unassembled WGS sequence"/>
</dbReference>
<reference evidence="1" key="1">
    <citation type="submission" date="2010-08" db="EMBL/GenBank/DDBJ databases">
        <authorList>
            <person name="Muzny D."/>
            <person name="Qin X."/>
            <person name="Buhay C."/>
            <person name="Dugan-Rocha S."/>
            <person name="Ding Y."/>
            <person name="Chen G."/>
            <person name="Hawes A."/>
            <person name="Holder M."/>
            <person name="Jhangiani S."/>
            <person name="Johnson A."/>
            <person name="Khan Z."/>
            <person name="Li Z."/>
            <person name="Liu W."/>
            <person name="Liu X."/>
            <person name="Perez L."/>
            <person name="Shen H."/>
            <person name="Wang Q."/>
            <person name="Watt J."/>
            <person name="Xi L."/>
            <person name="Xin Y."/>
            <person name="Zhou J."/>
            <person name="Deng J."/>
            <person name="Jiang H."/>
            <person name="Liu Y."/>
            <person name="Qu J."/>
            <person name="Song X.-Z."/>
            <person name="Zhang L."/>
            <person name="Villasana D."/>
            <person name="Johnson A."/>
            <person name="Liu J."/>
            <person name="Liyanage D."/>
            <person name="Lorensuhewa L."/>
            <person name="Robinson T."/>
            <person name="Song A."/>
            <person name="Song B.-B."/>
            <person name="Dinh H."/>
            <person name="Thornton R."/>
            <person name="Coyle M."/>
            <person name="Francisco L."/>
            <person name="Jackson L."/>
            <person name="Javaid M."/>
            <person name="Korchina V."/>
            <person name="Kovar C."/>
            <person name="Mata R."/>
            <person name="Mathew T."/>
            <person name="Ngo R."/>
            <person name="Nguyen L."/>
            <person name="Nguyen N."/>
            <person name="Okwuonu G."/>
            <person name="Ongeri F."/>
            <person name="Pham C."/>
            <person name="Simmons D."/>
            <person name="Wilczek-Boney K."/>
            <person name="Hale W."/>
            <person name="Jakkamsetti A."/>
            <person name="Pham P."/>
            <person name="Ruth R."/>
            <person name="San Lucas F."/>
            <person name="Warren J."/>
            <person name="Zhang J."/>
            <person name="Zhao Z."/>
            <person name="Zhou C."/>
            <person name="Zhu D."/>
            <person name="Lee S."/>
            <person name="Bess C."/>
            <person name="Blankenburg K."/>
            <person name="Forbes L."/>
            <person name="Fu Q."/>
            <person name="Gubbala S."/>
            <person name="Hirani K."/>
            <person name="Jayaseelan J.C."/>
            <person name="Lara F."/>
            <person name="Munidasa M."/>
            <person name="Palculict T."/>
            <person name="Patil S."/>
            <person name="Pu L.-L."/>
            <person name="Saada N."/>
            <person name="Tang L."/>
            <person name="Weissenberger G."/>
            <person name="Zhu Y."/>
            <person name="Hemphill L."/>
            <person name="Shang Y."/>
            <person name="Youmans B."/>
            <person name="Ayvaz T."/>
            <person name="Ross M."/>
            <person name="Santibanez J."/>
            <person name="Aqrawi P."/>
            <person name="Gross S."/>
            <person name="Joshi V."/>
            <person name="Fowler G."/>
            <person name="Nazareth L."/>
            <person name="Reid J."/>
            <person name="Worley K."/>
            <person name="Petrosino J."/>
            <person name="Highlander S."/>
            <person name="Gibbs R."/>
        </authorList>
    </citation>
    <scope>NUCLEOTIDE SEQUENCE [LARGE SCALE GENOMIC DNA]</scope>
    <source>
        <strain evidence="1">DSM 15272</strain>
    </source>
</reference>
<dbReference type="RefSeq" id="WP_007077943.1">
    <property type="nucleotide sequence ID" value="NZ_CM001024.1"/>
</dbReference>
<accession>E2SAD1</accession>
<comment type="caution">
    <text evidence="1">The sequence shown here is derived from an EMBL/GenBank/DDBJ whole genome shotgun (WGS) entry which is preliminary data.</text>
</comment>
<keyword evidence="2" id="KW-1185">Reference proteome</keyword>
<sequence length="321" mass="34716">MSEPSTTYTAHDVPDLLAALPTMFGFTPEESFVAIATSGPRRRLGFRMRHDIPAPEGVGSSAALILRHLHHQPADGVILLAVTEQVEVAAALMHRVVVGLDPRIQPVVVAWADGDRYWEPGPDCPREGIAYRSSRHHLSVVAAIAAGQEILPDRQALVDRFAACDGEVFDRMVAVTERVMADDLPLVGDDPDLVSAALPLIDPVVAHALDRADRLSDVDCARLGLWVSSIVVRDELWGRIDHDGARDWLRIWTDVAGRVVPPFEPAVLCLASFSAWLVGDGAQALIAAERALEADPEYSMAGLMIDLLQGGVPPSAWTGWS</sequence>
<evidence type="ECO:0000313" key="2">
    <source>
        <dbReference type="Proteomes" id="UP000003111"/>
    </source>
</evidence>
<dbReference type="eggNOG" id="ENOG5031GJC">
    <property type="taxonomic scope" value="Bacteria"/>
</dbReference>
<evidence type="ECO:0008006" key="3">
    <source>
        <dbReference type="Google" id="ProtNLM"/>
    </source>
</evidence>
<dbReference type="OrthoDB" id="3264463at2"/>
<gene>
    <name evidence="1" type="ORF">HMPREF0063_10921</name>
</gene>
<evidence type="ECO:0000313" key="1">
    <source>
        <dbReference type="EMBL" id="EFQ84205.1"/>
    </source>
</evidence>
<dbReference type="HOGENOM" id="CLU_865051_0_0_11"/>
<protein>
    <recommendedName>
        <fullName evidence="3">DUF4192 domain-containing protein</fullName>
    </recommendedName>
</protein>